<keyword evidence="11" id="KW-1185">Reference proteome</keyword>
<evidence type="ECO:0000259" key="9">
    <source>
        <dbReference type="PROSITE" id="PS50850"/>
    </source>
</evidence>
<evidence type="ECO:0000313" key="10">
    <source>
        <dbReference type="EMBL" id="MBA4544151.1"/>
    </source>
</evidence>
<dbReference type="AlphaFoldDB" id="A0A7W1XCL4"/>
<name>A0A7W1XCL4_9BACL</name>
<feature type="transmembrane region" description="Helical" evidence="8">
    <location>
        <begin position="230"/>
        <end position="249"/>
    </location>
</feature>
<dbReference type="PANTHER" id="PTHR42718:SF9">
    <property type="entry name" value="MAJOR FACILITATOR SUPERFAMILY MULTIDRUG TRANSPORTER MFSC"/>
    <property type="match status" value="1"/>
</dbReference>
<evidence type="ECO:0000256" key="4">
    <source>
        <dbReference type="ARBA" id="ARBA00022475"/>
    </source>
</evidence>
<evidence type="ECO:0000256" key="8">
    <source>
        <dbReference type="SAM" id="Phobius"/>
    </source>
</evidence>
<comment type="similarity">
    <text evidence="2">Belongs to the major facilitator superfamily. EmrB family.</text>
</comment>
<gene>
    <name evidence="10" type="ORF">H1164_14865</name>
</gene>
<keyword evidence="3" id="KW-0813">Transport</keyword>
<dbReference type="GO" id="GO:0022857">
    <property type="term" value="F:transmembrane transporter activity"/>
    <property type="evidence" value="ECO:0007669"/>
    <property type="project" value="InterPro"/>
</dbReference>
<feature type="transmembrane region" description="Helical" evidence="8">
    <location>
        <begin position="79"/>
        <end position="98"/>
    </location>
</feature>
<feature type="transmembrane region" description="Helical" evidence="8">
    <location>
        <begin position="434"/>
        <end position="456"/>
    </location>
</feature>
<protein>
    <submittedName>
        <fullName evidence="10">Multidrug efflux MFS transporter</fullName>
    </submittedName>
</protein>
<dbReference type="SUPFAM" id="SSF103473">
    <property type="entry name" value="MFS general substrate transporter"/>
    <property type="match status" value="1"/>
</dbReference>
<feature type="transmembrane region" description="Helical" evidence="8">
    <location>
        <begin position="104"/>
        <end position="125"/>
    </location>
</feature>
<dbReference type="CDD" id="cd17503">
    <property type="entry name" value="MFS_LmrB_MDR_like"/>
    <property type="match status" value="1"/>
</dbReference>
<keyword evidence="6 8" id="KW-1133">Transmembrane helix</keyword>
<dbReference type="Gene3D" id="1.20.1720.10">
    <property type="entry name" value="Multidrug resistance protein D"/>
    <property type="match status" value="1"/>
</dbReference>
<dbReference type="InterPro" id="IPR036259">
    <property type="entry name" value="MFS_trans_sf"/>
</dbReference>
<accession>A0A7W1XCL4</accession>
<keyword evidence="7 8" id="KW-0472">Membrane</keyword>
<feature type="domain" description="Major facilitator superfamily (MFS) profile" evidence="9">
    <location>
        <begin position="13"/>
        <end position="461"/>
    </location>
</feature>
<organism evidence="10 11">
    <name type="scientific">Thermoactinomyces daqus</name>
    <dbReference type="NCBI Taxonomy" id="1329516"/>
    <lineage>
        <taxon>Bacteria</taxon>
        <taxon>Bacillati</taxon>
        <taxon>Bacillota</taxon>
        <taxon>Bacilli</taxon>
        <taxon>Bacillales</taxon>
        <taxon>Thermoactinomycetaceae</taxon>
        <taxon>Thermoactinomyces</taxon>
    </lineage>
</organism>
<evidence type="ECO:0000256" key="6">
    <source>
        <dbReference type="ARBA" id="ARBA00022989"/>
    </source>
</evidence>
<evidence type="ECO:0000256" key="1">
    <source>
        <dbReference type="ARBA" id="ARBA00004651"/>
    </source>
</evidence>
<feature type="transmembrane region" description="Helical" evidence="8">
    <location>
        <begin position="199"/>
        <end position="218"/>
    </location>
</feature>
<comment type="caution">
    <text evidence="10">The sequence shown here is derived from an EMBL/GenBank/DDBJ whole genome shotgun (WGS) entry which is preliminary data.</text>
</comment>
<dbReference type="Gene3D" id="1.20.1250.20">
    <property type="entry name" value="MFS general substrate transporter like domains"/>
    <property type="match status" value="1"/>
</dbReference>
<comment type="subcellular location">
    <subcellularLocation>
        <location evidence="1">Cell membrane</location>
        <topology evidence="1">Multi-pass membrane protein</topology>
    </subcellularLocation>
</comment>
<evidence type="ECO:0000313" key="11">
    <source>
        <dbReference type="Proteomes" id="UP000530514"/>
    </source>
</evidence>
<sequence length="470" mass="51033">MEKEKLPKGIISIAWILVFGALPPMLDTTIVNIAVNNLAKVFSASFVVTQWVVTGYVLALGIAVPFSGWMMRRFDGKKVYMSAMGLFLAGSLLCGLAWDMQSLIAFRALQGFASGIIIPTLTSLIVQAAGSENLGRIMSIVGLPIVFGPIVGPVIGGLILQHLQWQWLFFVNLPIGVIAIFITKWKLPKFEAVDKSAKLDWFGILLLAMLSGMFVFGVTEIRTQSMRATGILAFVIGTVSLIAYLLYAWKRKDQALIPLDLFKSKNFSASFLSLFLAGFATNRPMLLFPMFFQNVRGLNVITSALWLIPQGVGTLVIRTLVGKMTDKFGARFVVLPSIGITIIATLPFVYFDAGTAQWLIWLVLFVRGIGVGGITIPVMSDSYVGLQKPQVPAASVATRIIQNVGAAFGSAILATVVSNAQYVKDVTAVNITDAYHTGFITSLIFMVISILPALFLTNKLMGKPMESKGC</sequence>
<dbReference type="NCBIfam" id="TIGR00711">
    <property type="entry name" value="efflux_EmrB"/>
    <property type="match status" value="1"/>
</dbReference>
<dbReference type="PROSITE" id="PS50850">
    <property type="entry name" value="MFS"/>
    <property type="match status" value="1"/>
</dbReference>
<dbReference type="GO" id="GO:0005886">
    <property type="term" value="C:plasma membrane"/>
    <property type="evidence" value="ECO:0007669"/>
    <property type="project" value="UniProtKB-SubCell"/>
</dbReference>
<evidence type="ECO:0000256" key="2">
    <source>
        <dbReference type="ARBA" id="ARBA00008537"/>
    </source>
</evidence>
<feature type="transmembrane region" description="Helical" evidence="8">
    <location>
        <begin position="12"/>
        <end position="35"/>
    </location>
</feature>
<feature type="transmembrane region" description="Helical" evidence="8">
    <location>
        <begin position="328"/>
        <end position="350"/>
    </location>
</feature>
<feature type="transmembrane region" description="Helical" evidence="8">
    <location>
        <begin position="298"/>
        <end position="321"/>
    </location>
</feature>
<dbReference type="EMBL" id="JACEIP010000030">
    <property type="protein sequence ID" value="MBA4544151.1"/>
    <property type="molecule type" value="Genomic_DNA"/>
</dbReference>
<feature type="transmembrane region" description="Helical" evidence="8">
    <location>
        <begin position="270"/>
        <end position="292"/>
    </location>
</feature>
<dbReference type="InterPro" id="IPR004638">
    <property type="entry name" value="EmrB-like"/>
</dbReference>
<keyword evidence="5 8" id="KW-0812">Transmembrane</keyword>
<feature type="transmembrane region" description="Helical" evidence="8">
    <location>
        <begin position="41"/>
        <end position="67"/>
    </location>
</feature>
<evidence type="ECO:0000256" key="7">
    <source>
        <dbReference type="ARBA" id="ARBA00023136"/>
    </source>
</evidence>
<dbReference type="OrthoDB" id="9816041at2"/>
<evidence type="ECO:0000256" key="5">
    <source>
        <dbReference type="ARBA" id="ARBA00022692"/>
    </source>
</evidence>
<proteinExistence type="inferred from homology"/>
<dbReference type="Proteomes" id="UP000530514">
    <property type="component" value="Unassembled WGS sequence"/>
</dbReference>
<reference evidence="10 11" key="1">
    <citation type="submission" date="2020-07" db="EMBL/GenBank/DDBJ databases">
        <authorList>
            <person name="Feng H."/>
        </authorList>
    </citation>
    <scope>NUCLEOTIDE SEQUENCE [LARGE SCALE GENOMIC DNA]</scope>
    <source>
        <strain evidence="11">s-11</strain>
    </source>
</reference>
<feature type="transmembrane region" description="Helical" evidence="8">
    <location>
        <begin position="165"/>
        <end position="187"/>
    </location>
</feature>
<dbReference type="InterPro" id="IPR011701">
    <property type="entry name" value="MFS"/>
</dbReference>
<keyword evidence="4" id="KW-1003">Cell membrane</keyword>
<dbReference type="PANTHER" id="PTHR42718">
    <property type="entry name" value="MAJOR FACILITATOR SUPERFAMILY MULTIDRUG TRANSPORTER MFSC"/>
    <property type="match status" value="1"/>
</dbReference>
<dbReference type="Pfam" id="PF07690">
    <property type="entry name" value="MFS_1"/>
    <property type="match status" value="1"/>
</dbReference>
<dbReference type="InterPro" id="IPR020846">
    <property type="entry name" value="MFS_dom"/>
</dbReference>
<feature type="transmembrane region" description="Helical" evidence="8">
    <location>
        <begin position="356"/>
        <end position="379"/>
    </location>
</feature>
<evidence type="ECO:0000256" key="3">
    <source>
        <dbReference type="ARBA" id="ARBA00022448"/>
    </source>
</evidence>
<dbReference type="RefSeq" id="WP_033102396.1">
    <property type="nucleotide sequence ID" value="NZ_JACEIP010000030.1"/>
</dbReference>
<feature type="transmembrane region" description="Helical" evidence="8">
    <location>
        <begin position="400"/>
        <end position="422"/>
    </location>
</feature>
<feature type="transmembrane region" description="Helical" evidence="8">
    <location>
        <begin position="137"/>
        <end position="159"/>
    </location>
</feature>